<dbReference type="Proteomes" id="UP000800035">
    <property type="component" value="Unassembled WGS sequence"/>
</dbReference>
<gene>
    <name evidence="1" type="ORF">CC80DRAFT_505850</name>
</gene>
<proteinExistence type="predicted"/>
<reference evidence="1" key="1">
    <citation type="journal article" date="2020" name="Stud. Mycol.">
        <title>101 Dothideomycetes genomes: a test case for predicting lifestyles and emergence of pathogens.</title>
        <authorList>
            <person name="Haridas S."/>
            <person name="Albert R."/>
            <person name="Binder M."/>
            <person name="Bloem J."/>
            <person name="Labutti K."/>
            <person name="Salamov A."/>
            <person name="Andreopoulos B."/>
            <person name="Baker S."/>
            <person name="Barry K."/>
            <person name="Bills G."/>
            <person name="Bluhm B."/>
            <person name="Cannon C."/>
            <person name="Castanera R."/>
            <person name="Culley D."/>
            <person name="Daum C."/>
            <person name="Ezra D."/>
            <person name="Gonzalez J."/>
            <person name="Henrissat B."/>
            <person name="Kuo A."/>
            <person name="Liang C."/>
            <person name="Lipzen A."/>
            <person name="Lutzoni F."/>
            <person name="Magnuson J."/>
            <person name="Mondo S."/>
            <person name="Nolan M."/>
            <person name="Ohm R."/>
            <person name="Pangilinan J."/>
            <person name="Park H.-J."/>
            <person name="Ramirez L."/>
            <person name="Alfaro M."/>
            <person name="Sun H."/>
            <person name="Tritt A."/>
            <person name="Yoshinaga Y."/>
            <person name="Zwiers L.-H."/>
            <person name="Turgeon B."/>
            <person name="Goodwin S."/>
            <person name="Spatafora J."/>
            <person name="Crous P."/>
            <person name="Grigoriev I."/>
        </authorList>
    </citation>
    <scope>NUCLEOTIDE SEQUENCE</scope>
    <source>
        <strain evidence="1">CBS 675.92</strain>
    </source>
</reference>
<name>A0A6A5TTF0_9PLEO</name>
<keyword evidence="2" id="KW-1185">Reference proteome</keyword>
<sequence>MPHSASEPLARQRKRIAVSAWWTRPHRFVENNGVVVNVDTGFIAMNEETYHMSFGVSVDERLFEWGSGSLQAYLGSWSNLVRPWFWRLCFDVLRFNLTSANALWTTPMQNAGPADSTPQLQDETCHRVQLESIGHYLERLNYSRQFAELYLIPMVAAPWCIDPMEFSRNFPAKFLIGFMCGIPIPKLT</sequence>
<evidence type="ECO:0000313" key="2">
    <source>
        <dbReference type="Proteomes" id="UP000800035"/>
    </source>
</evidence>
<protein>
    <submittedName>
        <fullName evidence="1">Uncharacterized protein</fullName>
    </submittedName>
</protein>
<dbReference type="OrthoDB" id="3785663at2759"/>
<accession>A0A6A5TTF0</accession>
<evidence type="ECO:0000313" key="1">
    <source>
        <dbReference type="EMBL" id="KAF1955019.1"/>
    </source>
</evidence>
<dbReference type="AlphaFoldDB" id="A0A6A5TTF0"/>
<organism evidence="1 2">
    <name type="scientific">Byssothecium circinans</name>
    <dbReference type="NCBI Taxonomy" id="147558"/>
    <lineage>
        <taxon>Eukaryota</taxon>
        <taxon>Fungi</taxon>
        <taxon>Dikarya</taxon>
        <taxon>Ascomycota</taxon>
        <taxon>Pezizomycotina</taxon>
        <taxon>Dothideomycetes</taxon>
        <taxon>Pleosporomycetidae</taxon>
        <taxon>Pleosporales</taxon>
        <taxon>Massarineae</taxon>
        <taxon>Massarinaceae</taxon>
        <taxon>Byssothecium</taxon>
    </lineage>
</organism>
<dbReference type="EMBL" id="ML976996">
    <property type="protein sequence ID" value="KAF1955019.1"/>
    <property type="molecule type" value="Genomic_DNA"/>
</dbReference>